<proteinExistence type="evidence at transcript level"/>
<feature type="non-terminal residue" evidence="2">
    <location>
        <position position="136"/>
    </location>
</feature>
<name>G9KW83_MUSPF</name>
<sequence length="136" mass="14082">GEQTSELEQAGGSDARRRVAPGPGRGGTHSRRGAARAGRRGVPTPTRPDSARCSPVRGAAAAAAAADGTGQDRGGVATSPEEPARPRAPQSRGPGPVIDGRRKGERRRRRRRGGSGDTMSSPSPGKRRMDTDVVKL</sequence>
<evidence type="ECO:0000256" key="1">
    <source>
        <dbReference type="SAM" id="MobiDB-lite"/>
    </source>
</evidence>
<feature type="compositionally biased region" description="Basic and acidic residues" evidence="1">
    <location>
        <begin position="127"/>
        <end position="136"/>
    </location>
</feature>
<dbReference type="EMBL" id="JP020564">
    <property type="protein sequence ID" value="AES09162.1"/>
    <property type="molecule type" value="mRNA"/>
</dbReference>
<feature type="non-terminal residue" evidence="2">
    <location>
        <position position="1"/>
    </location>
</feature>
<feature type="compositionally biased region" description="Basic residues" evidence="1">
    <location>
        <begin position="103"/>
        <end position="113"/>
    </location>
</feature>
<reference evidence="2" key="1">
    <citation type="journal article" date="2013" name="J. Virol.">
        <title>Sequencing, annotation, and characterization of the influenza ferret infectome.</title>
        <authorList>
            <person name="Leon A.J."/>
            <person name="Banner D."/>
            <person name="Xu L."/>
            <person name="Ran L."/>
            <person name="Peng Z."/>
            <person name="Yi K."/>
            <person name="Chen C."/>
            <person name="Xu F."/>
            <person name="Huang J."/>
            <person name="Zhao Z."/>
            <person name="Lin Z."/>
            <person name="Huang S.H."/>
            <person name="Fang Y."/>
            <person name="Kelvin A.A."/>
            <person name="Ross T.M."/>
            <person name="Farooqui A."/>
            <person name="Kelvin D.J."/>
        </authorList>
    </citation>
    <scope>NUCLEOTIDE SEQUENCE</scope>
    <source>
        <tissue evidence="2">Lungs</tissue>
    </source>
</reference>
<dbReference type="AlphaFoldDB" id="G9KW83"/>
<evidence type="ECO:0000313" key="2">
    <source>
        <dbReference type="EMBL" id="AES09162.1"/>
    </source>
</evidence>
<feature type="compositionally biased region" description="Basic residues" evidence="1">
    <location>
        <begin position="28"/>
        <end position="39"/>
    </location>
</feature>
<protein>
    <submittedName>
        <fullName evidence="2">Ubiquitin-conjugating enzyme E2H</fullName>
    </submittedName>
</protein>
<organism evidence="2">
    <name type="scientific">Mustela putorius furo</name>
    <name type="common">European domestic ferret</name>
    <name type="synonym">Mustela furo</name>
    <dbReference type="NCBI Taxonomy" id="9669"/>
    <lineage>
        <taxon>Eukaryota</taxon>
        <taxon>Metazoa</taxon>
        <taxon>Chordata</taxon>
        <taxon>Craniata</taxon>
        <taxon>Vertebrata</taxon>
        <taxon>Euteleostomi</taxon>
        <taxon>Mammalia</taxon>
        <taxon>Eutheria</taxon>
        <taxon>Laurasiatheria</taxon>
        <taxon>Carnivora</taxon>
        <taxon>Caniformia</taxon>
        <taxon>Musteloidea</taxon>
        <taxon>Mustelidae</taxon>
        <taxon>Mustelinae</taxon>
        <taxon>Mustela</taxon>
    </lineage>
</organism>
<accession>G9KW83</accession>
<feature type="region of interest" description="Disordered" evidence="1">
    <location>
        <begin position="1"/>
        <end position="136"/>
    </location>
</feature>